<dbReference type="InterPro" id="IPR011990">
    <property type="entry name" value="TPR-like_helical_dom_sf"/>
</dbReference>
<dbReference type="Proteomes" id="UP000742786">
    <property type="component" value="Unassembled WGS sequence"/>
</dbReference>
<evidence type="ECO:0000313" key="9">
    <source>
        <dbReference type="EMBL" id="CAG4882420.1"/>
    </source>
</evidence>
<evidence type="ECO:0000256" key="6">
    <source>
        <dbReference type="SAM" id="Phobius"/>
    </source>
</evidence>
<protein>
    <submittedName>
        <fullName evidence="9">Cytochrome c heme lyase subunit CcmH</fullName>
    </submittedName>
</protein>
<evidence type="ECO:0000256" key="3">
    <source>
        <dbReference type="ARBA" id="ARBA00022748"/>
    </source>
</evidence>
<keyword evidence="3" id="KW-0201">Cytochrome c-type biogenesis</keyword>
<comment type="caution">
    <text evidence="9">The sequence shown here is derived from an EMBL/GenBank/DDBJ whole genome shotgun (WGS) entry which is preliminary data.</text>
</comment>
<dbReference type="RefSeq" id="WP_220634492.1">
    <property type="nucleotide sequence ID" value="NZ_CAJQUM010000001.1"/>
</dbReference>
<dbReference type="GO" id="GO:0005886">
    <property type="term" value="C:plasma membrane"/>
    <property type="evidence" value="ECO:0007669"/>
    <property type="project" value="TreeGrafter"/>
</dbReference>
<proteinExistence type="predicted"/>
<feature type="region of interest" description="Disordered" evidence="5">
    <location>
        <begin position="78"/>
        <end position="99"/>
    </location>
</feature>
<dbReference type="GO" id="GO:0016829">
    <property type="term" value="F:lyase activity"/>
    <property type="evidence" value="ECO:0007669"/>
    <property type="project" value="UniProtKB-KW"/>
</dbReference>
<evidence type="ECO:0000259" key="7">
    <source>
        <dbReference type="Pfam" id="PF23892"/>
    </source>
</evidence>
<dbReference type="InterPro" id="IPR051263">
    <property type="entry name" value="C-type_cytochrome_biogenesis"/>
</dbReference>
<dbReference type="EMBL" id="CAJQUM010000001">
    <property type="protein sequence ID" value="CAG4882420.1"/>
    <property type="molecule type" value="Genomic_DNA"/>
</dbReference>
<evidence type="ECO:0000256" key="5">
    <source>
        <dbReference type="SAM" id="MobiDB-lite"/>
    </source>
</evidence>
<dbReference type="Gene3D" id="1.25.40.10">
    <property type="entry name" value="Tetratricopeptide repeat domain"/>
    <property type="match status" value="1"/>
</dbReference>
<evidence type="ECO:0000259" key="8">
    <source>
        <dbReference type="Pfam" id="PF23914"/>
    </source>
</evidence>
<dbReference type="Pfam" id="PF23914">
    <property type="entry name" value="TPR_CcmH_CycH"/>
    <property type="match status" value="1"/>
</dbReference>
<keyword evidence="6" id="KW-1133">Transmembrane helix</keyword>
<dbReference type="PANTHER" id="PTHR47870">
    <property type="entry name" value="CYTOCHROME C-TYPE BIOGENESIS PROTEIN CCMH"/>
    <property type="match status" value="1"/>
</dbReference>
<feature type="transmembrane region" description="Helical" evidence="6">
    <location>
        <begin position="6"/>
        <end position="25"/>
    </location>
</feature>
<evidence type="ECO:0000256" key="4">
    <source>
        <dbReference type="ARBA" id="ARBA00022803"/>
    </source>
</evidence>
<feature type="compositionally biased region" description="Basic and acidic residues" evidence="5">
    <location>
        <begin position="78"/>
        <end position="89"/>
    </location>
</feature>
<dbReference type="SUPFAM" id="SSF48452">
    <property type="entry name" value="TPR-like"/>
    <property type="match status" value="1"/>
</dbReference>
<keyword evidence="6" id="KW-0812">Transmembrane</keyword>
<keyword evidence="10" id="KW-1185">Reference proteome</keyword>
<dbReference type="NCBIfam" id="TIGR03142">
    <property type="entry name" value="cytochro_ccmI"/>
    <property type="match status" value="1"/>
</dbReference>
<feature type="transmembrane region" description="Helical" evidence="6">
    <location>
        <begin position="105"/>
        <end position="124"/>
    </location>
</feature>
<gene>
    <name evidence="9" type="ORF">GTOL_10302</name>
</gene>
<name>A0A916J0G8_9PROT</name>
<keyword evidence="6" id="KW-0472">Membrane</keyword>
<dbReference type="AlphaFoldDB" id="A0A916J0G8"/>
<sequence length="431" mass="45656">MTAMFWVIAGILMALVVLLLSRPLLRRRIVTAGASNRATNASIYREQLAELVRDRERGILPESDYRAAHAELERRLIEDTRSDQRESPRGDAAAQSATGGGQRSIRTAVTLLLLIPLAAIPLYFQLGKPAALDVSAAQPLAADDSAKSLEHLNQLVAKLTEKLARNPDSPQDWVMLGRVYRALGRYGDAEQAYQRAGPAANAESALILERVEMALDQNGGRIEGATLELLNGVLKKEPANPRAKFLAGYSAFSRADYKAAISYWEPLLKLVAPGSQDADNLSASIAEARARLGGDAPEILPAEASAASPSATSAAANAAVIRGKVSLAPALKARAAPSDPVFIFARAIQGPPMPLAAIRVTVADLPLEFTLDDSLAMSPQTKLSLFKTVRVEARVAKSGDVAANPGDLAGSVESVKVGTTGLALTIDHVLP</sequence>
<evidence type="ECO:0000313" key="10">
    <source>
        <dbReference type="Proteomes" id="UP000742786"/>
    </source>
</evidence>
<dbReference type="Pfam" id="PF23892">
    <property type="entry name" value="Ig_CycH"/>
    <property type="match status" value="1"/>
</dbReference>
<dbReference type="GO" id="GO:0030313">
    <property type="term" value="C:cell envelope"/>
    <property type="evidence" value="ECO:0007669"/>
    <property type="project" value="UniProtKB-SubCell"/>
</dbReference>
<dbReference type="GO" id="GO:0017004">
    <property type="term" value="P:cytochrome complex assembly"/>
    <property type="evidence" value="ECO:0007669"/>
    <property type="project" value="UniProtKB-KW"/>
</dbReference>
<reference evidence="9" key="1">
    <citation type="submission" date="2021-04" db="EMBL/GenBank/DDBJ databases">
        <authorList>
            <person name="Hornung B."/>
        </authorList>
    </citation>
    <scope>NUCLEOTIDE SEQUENCE</scope>
    <source>
        <strain evidence="9">G5G6</strain>
    </source>
</reference>
<accession>A0A916J0G8</accession>
<evidence type="ECO:0000256" key="2">
    <source>
        <dbReference type="ARBA" id="ARBA00022737"/>
    </source>
</evidence>
<organism evidence="9 10">
    <name type="scientific">Georgfuchsia toluolica</name>
    <dbReference type="NCBI Taxonomy" id="424218"/>
    <lineage>
        <taxon>Bacteria</taxon>
        <taxon>Pseudomonadati</taxon>
        <taxon>Pseudomonadota</taxon>
        <taxon>Betaproteobacteria</taxon>
        <taxon>Nitrosomonadales</taxon>
        <taxon>Sterolibacteriaceae</taxon>
        <taxon>Georgfuchsia</taxon>
    </lineage>
</organism>
<keyword evidence="4" id="KW-0802">TPR repeat</keyword>
<dbReference type="InterPro" id="IPR056413">
    <property type="entry name" value="TPR_CcmH_CycH"/>
</dbReference>
<feature type="domain" description="Cytochrome c-type biogenesis protein H TPR" evidence="8">
    <location>
        <begin position="143"/>
        <end position="276"/>
    </location>
</feature>
<dbReference type="InterPro" id="IPR017560">
    <property type="entry name" value="Cyt_c_biogenesis_CcmI"/>
</dbReference>
<dbReference type="PANTHER" id="PTHR47870:SF1">
    <property type="entry name" value="CYTOCHROME C-TYPE BIOGENESIS PROTEIN CCMH"/>
    <property type="match status" value="1"/>
</dbReference>
<dbReference type="InterPro" id="IPR056412">
    <property type="entry name" value="Ig_CycH"/>
</dbReference>
<keyword evidence="2" id="KW-0677">Repeat</keyword>
<feature type="domain" description="Cytochrome c-type biogenesis protein H Ig-like" evidence="7">
    <location>
        <begin position="321"/>
        <end position="427"/>
    </location>
</feature>
<comment type="subcellular location">
    <subcellularLocation>
        <location evidence="1">Cell envelope</location>
    </subcellularLocation>
</comment>
<keyword evidence="9" id="KW-0456">Lyase</keyword>
<evidence type="ECO:0000256" key="1">
    <source>
        <dbReference type="ARBA" id="ARBA00004196"/>
    </source>
</evidence>